<gene>
    <name evidence="5" type="ORF">ACFFHU_04485</name>
</gene>
<dbReference type="Proteomes" id="UP001589894">
    <property type="component" value="Unassembled WGS sequence"/>
</dbReference>
<evidence type="ECO:0000313" key="6">
    <source>
        <dbReference type="Proteomes" id="UP001589894"/>
    </source>
</evidence>
<feature type="compositionally biased region" description="Low complexity" evidence="2">
    <location>
        <begin position="86"/>
        <end position="110"/>
    </location>
</feature>
<feature type="domain" description="DUF4352" evidence="4">
    <location>
        <begin position="156"/>
        <end position="279"/>
    </location>
</feature>
<keyword evidence="3" id="KW-0812">Transmembrane</keyword>
<evidence type="ECO:0000256" key="3">
    <source>
        <dbReference type="SAM" id="Phobius"/>
    </source>
</evidence>
<sequence>MTTPEPADRGSPPNEPGPASGVGRSGTPAPEPGGTLSSEPGAPGVHPGAEPERAPLPADWSTPETVADAPPLGGVPEPQPGPSPEPAAGRAADPAAGRAAARSAAPPGRSGPRPWLILAVALLFLVCCYGGAAVAIFAWGRDALSAVRDRTEHAVRLGQPVRDGDLEFRVDRVRCGVSQVGDPIVNQTAVGQFCVVDLEVRNLSGGPVLLRDDRQQAYGRRDRRYPPDSDASILANIDQPVFLADIDPGQLVTGAIVYDLPANDRIVRLRLHGSASSKGALVRV</sequence>
<feature type="transmembrane region" description="Helical" evidence="3">
    <location>
        <begin position="115"/>
        <end position="140"/>
    </location>
</feature>
<keyword evidence="3" id="KW-0472">Membrane</keyword>
<name>A0ABV6NRV9_9ACTN</name>
<proteinExistence type="predicted"/>
<dbReference type="InterPro" id="IPR029050">
    <property type="entry name" value="Immunoprotect_excell_Ig-like"/>
</dbReference>
<comment type="caution">
    <text evidence="5">The sequence shown here is derived from an EMBL/GenBank/DDBJ whole genome shotgun (WGS) entry which is preliminary data.</text>
</comment>
<organism evidence="5 6">
    <name type="scientific">Plantactinospora siamensis</name>
    <dbReference type="NCBI Taxonomy" id="555372"/>
    <lineage>
        <taxon>Bacteria</taxon>
        <taxon>Bacillati</taxon>
        <taxon>Actinomycetota</taxon>
        <taxon>Actinomycetes</taxon>
        <taxon>Micromonosporales</taxon>
        <taxon>Micromonosporaceae</taxon>
        <taxon>Plantactinospora</taxon>
    </lineage>
</organism>
<evidence type="ECO:0000256" key="1">
    <source>
        <dbReference type="ARBA" id="ARBA00022729"/>
    </source>
</evidence>
<feature type="region of interest" description="Disordered" evidence="2">
    <location>
        <begin position="1"/>
        <end position="110"/>
    </location>
</feature>
<evidence type="ECO:0000313" key="5">
    <source>
        <dbReference type="EMBL" id="MFC0563424.1"/>
    </source>
</evidence>
<dbReference type="InterPro" id="IPR029051">
    <property type="entry name" value="DUF4352"/>
</dbReference>
<keyword evidence="6" id="KW-1185">Reference proteome</keyword>
<evidence type="ECO:0000259" key="4">
    <source>
        <dbReference type="Pfam" id="PF11611"/>
    </source>
</evidence>
<keyword evidence="3" id="KW-1133">Transmembrane helix</keyword>
<keyword evidence="1" id="KW-0732">Signal</keyword>
<reference evidence="5 6" key="1">
    <citation type="submission" date="2024-09" db="EMBL/GenBank/DDBJ databases">
        <authorList>
            <person name="Sun Q."/>
            <person name="Mori K."/>
        </authorList>
    </citation>
    <scope>NUCLEOTIDE SEQUENCE [LARGE SCALE GENOMIC DNA]</scope>
    <source>
        <strain evidence="5 6">TBRC 2205</strain>
    </source>
</reference>
<protein>
    <submittedName>
        <fullName evidence="5">DUF4352 domain-containing protein</fullName>
    </submittedName>
</protein>
<accession>A0ABV6NRV9</accession>
<dbReference type="Gene3D" id="2.60.40.1240">
    <property type="match status" value="1"/>
</dbReference>
<dbReference type="EMBL" id="JBHLUE010000002">
    <property type="protein sequence ID" value="MFC0563424.1"/>
    <property type="molecule type" value="Genomic_DNA"/>
</dbReference>
<dbReference type="Pfam" id="PF11611">
    <property type="entry name" value="DUF4352"/>
    <property type="match status" value="1"/>
</dbReference>
<evidence type="ECO:0000256" key="2">
    <source>
        <dbReference type="SAM" id="MobiDB-lite"/>
    </source>
</evidence>
<dbReference type="RefSeq" id="WP_377335905.1">
    <property type="nucleotide sequence ID" value="NZ_JBHLUE010000002.1"/>
</dbReference>